<accession>A0A6J2VFP8</accession>
<dbReference type="PROSITE" id="PS50294">
    <property type="entry name" value="WD_REPEATS_REGION"/>
    <property type="match status" value="2"/>
</dbReference>
<gene>
    <name evidence="8" type="primary">cfap57</name>
</gene>
<proteinExistence type="predicted"/>
<dbReference type="OrthoDB" id="10251741at2759"/>
<dbReference type="InterPro" id="IPR052993">
    <property type="entry name" value="CFA-57"/>
</dbReference>
<dbReference type="InParanoid" id="A0A6J2VFP8"/>
<dbReference type="Gene3D" id="2.130.10.10">
    <property type="entry name" value="YVTN repeat-like/Quinoprotein amine dehydrogenase"/>
    <property type="match status" value="2"/>
</dbReference>
<feature type="repeat" description="WD" evidence="3">
    <location>
        <begin position="362"/>
        <end position="403"/>
    </location>
</feature>
<keyword evidence="8" id="KW-0966">Cell projection</keyword>
<dbReference type="GeneID" id="115812294"/>
<feature type="region of interest" description="Disordered" evidence="5">
    <location>
        <begin position="1135"/>
        <end position="1158"/>
    </location>
</feature>
<evidence type="ECO:0000256" key="4">
    <source>
        <dbReference type="SAM" id="Coils"/>
    </source>
</evidence>
<dbReference type="InterPro" id="IPR036322">
    <property type="entry name" value="WD40_repeat_dom_sf"/>
</dbReference>
<dbReference type="InterPro" id="IPR055442">
    <property type="entry name" value="Beta-prop_EML-like_2nd"/>
</dbReference>
<dbReference type="FunFam" id="2.130.10.10:FF:000357">
    <property type="entry name" value="Cilia and flagella associated protein 57"/>
    <property type="match status" value="1"/>
</dbReference>
<dbReference type="PANTHER" id="PTHR32215:SF0">
    <property type="entry name" value="CILIA- AND FLAGELLA-ASSOCIATED PROTEIN 57"/>
    <property type="match status" value="1"/>
</dbReference>
<evidence type="ECO:0000256" key="2">
    <source>
        <dbReference type="ARBA" id="ARBA00022737"/>
    </source>
</evidence>
<keyword evidence="4" id="KW-0175">Coiled coil</keyword>
<feature type="repeat" description="WD" evidence="3">
    <location>
        <begin position="485"/>
        <end position="526"/>
    </location>
</feature>
<keyword evidence="1 3" id="KW-0853">WD repeat</keyword>
<evidence type="ECO:0000259" key="6">
    <source>
        <dbReference type="Pfam" id="PF23414"/>
    </source>
</evidence>
<dbReference type="CTD" id="149465"/>
<feature type="region of interest" description="Disordered" evidence="5">
    <location>
        <begin position="229"/>
        <end position="256"/>
    </location>
</feature>
<keyword evidence="8" id="KW-0282">Flagellum</keyword>
<keyword evidence="8" id="KW-0969">Cilium</keyword>
<dbReference type="PROSITE" id="PS50082">
    <property type="entry name" value="WD_REPEATS_2"/>
    <property type="match status" value="3"/>
</dbReference>
<feature type="compositionally biased region" description="Basic and acidic residues" evidence="5">
    <location>
        <begin position="239"/>
        <end position="249"/>
    </location>
</feature>
<dbReference type="AlphaFoldDB" id="A0A6J2VFP8"/>
<evidence type="ECO:0000256" key="1">
    <source>
        <dbReference type="ARBA" id="ARBA00022574"/>
    </source>
</evidence>
<keyword evidence="2" id="KW-0677">Repeat</keyword>
<feature type="domain" description="EML-like second beta-propeller" evidence="6">
    <location>
        <begin position="370"/>
        <end position="644"/>
    </location>
</feature>
<dbReference type="InterPro" id="IPR015943">
    <property type="entry name" value="WD40/YVTN_repeat-like_dom_sf"/>
</dbReference>
<dbReference type="PROSITE" id="PS00678">
    <property type="entry name" value="WD_REPEATS_1"/>
    <property type="match status" value="1"/>
</dbReference>
<dbReference type="InterPro" id="IPR019775">
    <property type="entry name" value="WD40_repeat_CS"/>
</dbReference>
<sequence>MAGVEVQSQFVFGLRPSVKNNLCFLDEQTVIFPSGNSCVRYDIDQRSQKFIPGTQKSKGMQALAISANRRYLAVSESGNKGTITIYDLQHEQSRKRKALNGGELPVQEFVCMAFSPDSKYLIGQGGHPDWTLFYWMWEKQKVMATVNTTSNGSINQVSFNPQDNTQICVCGNKVFKLFRYAEGALKQSNVFKQEINVLSHAWLSEERIIVGTETGRLLLFESGDMRWETTVKSEPSASETHRQQERNSSDENDSTPAALPQVTAIVALSKGFACSAGPGTVCLFEKTEEKDSYRKTTEIQIPPDPFRSELCVEDPQQIMTLCISPSQETLALSTDHSQLYSITLSSAEISKSEHAQFEFLSHPFHSGAITGLSTSIRKPFLATCSLDCSVRIWNFQTNALEQYKEFQEMAYSVALHPSGLHILVGFADKLRLMNLLGDDIRTVKEFTVRSCRECAFSHGGHLFAAVNGNVIHIYSTTTFNNVLNLKGHNGKVRAIVWSSDDSRLVSCGMDGAVYEWNTFTSKRESECVLKSCSYNDVALSPDGKTIFAVGNDFTLKEIQDCQILKEVGADEVSYTAIAVSYSGRTVFTGTSTGTVRVIKHPLSFQKDWTEHQAHSAPVTKMVITFDDQFLLTASEDGCLFIWRIIDKEGQGLKRDKDIVFSEEILITKSDLVEKNQIIADLKTRVEELQMNNEYQLRLKGITYNDQIKELTEKFTLEMESLKTKIQVLKMEREKQEITHRETLAEVMEKCAKEKQDLESTKNQRLMAEYERYDKLQLKLQHMQEEHKQQLQSLEERRNQAMEELADSYEVKLQETKSLLDQSQDVTRQQVLEFEEWKKQVEEDIDEEVLQMRVRYERKLQEEKETNMRLKGETGVMKKKIISLQRETEDKNVEIEKLKQEQQKLRSLIESIEKDIMGLRKEIQERDETIEDKETRITDLKKENQEMMKFKFVLRCKIKEMEENNMTQEDEIAEMKKKIQEMDAELEQVTKKNTQLELKIADMKLRLSAGDKEMSKERQRVKDLERLVERFKTDLHNCVSFIQKPKELKDCLHKLYEHYVQESDVVEVAGMGADVQEEQIRQREHLERTVASLKKRLAKDVEVHHANKIKLIKENVILIKELNDLRDQLRRSQTQLSEAERQLRLSKKDKMKDSAELGSKQRLNFEEEAEKIIQMQRVEMERLRQQIQGQGEGSVLLQASPIPKLPPIPN</sequence>
<feature type="coiled-coil region" evidence="4">
    <location>
        <begin position="718"/>
        <end position="818"/>
    </location>
</feature>
<dbReference type="SUPFAM" id="SSF50978">
    <property type="entry name" value="WD40 repeat-like"/>
    <property type="match status" value="1"/>
</dbReference>
<keyword evidence="7" id="KW-1185">Reference proteome</keyword>
<dbReference type="FunFam" id="2.130.10.10:FF:000271">
    <property type="entry name" value="cilia- and flagella-associated protein 57"/>
    <property type="match status" value="1"/>
</dbReference>
<protein>
    <submittedName>
        <fullName evidence="8">Cilia- and flagella-associated protein 57</fullName>
    </submittedName>
</protein>
<feature type="repeat" description="WD" evidence="3">
    <location>
        <begin position="611"/>
        <end position="644"/>
    </location>
</feature>
<evidence type="ECO:0000313" key="8">
    <source>
        <dbReference type="RefSeq" id="XP_030630638.1"/>
    </source>
</evidence>
<dbReference type="SUPFAM" id="SSF50998">
    <property type="entry name" value="Quinoprotein alcohol dehydrogenase-like"/>
    <property type="match status" value="1"/>
</dbReference>
<organism evidence="7 8">
    <name type="scientific">Chanos chanos</name>
    <name type="common">Milkfish</name>
    <name type="synonym">Mugil chanos</name>
    <dbReference type="NCBI Taxonomy" id="29144"/>
    <lineage>
        <taxon>Eukaryota</taxon>
        <taxon>Metazoa</taxon>
        <taxon>Chordata</taxon>
        <taxon>Craniata</taxon>
        <taxon>Vertebrata</taxon>
        <taxon>Euteleostomi</taxon>
        <taxon>Actinopterygii</taxon>
        <taxon>Neopterygii</taxon>
        <taxon>Teleostei</taxon>
        <taxon>Ostariophysi</taxon>
        <taxon>Gonorynchiformes</taxon>
        <taxon>Chanidae</taxon>
        <taxon>Chanos</taxon>
    </lineage>
</organism>
<dbReference type="Gene3D" id="1.10.287.1490">
    <property type="match status" value="1"/>
</dbReference>
<feature type="compositionally biased region" description="Basic and acidic residues" evidence="5">
    <location>
        <begin position="1137"/>
        <end position="1154"/>
    </location>
</feature>
<feature type="coiled-coil region" evidence="4">
    <location>
        <begin position="852"/>
        <end position="1033"/>
    </location>
</feature>
<dbReference type="InterPro" id="IPR001680">
    <property type="entry name" value="WD40_rpt"/>
</dbReference>
<evidence type="ECO:0000256" key="3">
    <source>
        <dbReference type="PROSITE-ProRule" id="PRU00221"/>
    </source>
</evidence>
<dbReference type="Pfam" id="PF23414">
    <property type="entry name" value="Beta-prop_EML_2"/>
    <property type="match status" value="1"/>
</dbReference>
<dbReference type="InterPro" id="IPR011047">
    <property type="entry name" value="Quinoprotein_ADH-like_sf"/>
</dbReference>
<evidence type="ECO:0000313" key="7">
    <source>
        <dbReference type="Proteomes" id="UP000504632"/>
    </source>
</evidence>
<evidence type="ECO:0000256" key="5">
    <source>
        <dbReference type="SAM" id="MobiDB-lite"/>
    </source>
</evidence>
<dbReference type="RefSeq" id="XP_030630638.1">
    <property type="nucleotide sequence ID" value="XM_030774778.1"/>
</dbReference>
<name>A0A6J2VFP8_CHACN</name>
<dbReference type="Proteomes" id="UP000504632">
    <property type="component" value="Chromosome 5"/>
</dbReference>
<dbReference type="SMART" id="SM00320">
    <property type="entry name" value="WD40"/>
    <property type="match status" value="8"/>
</dbReference>
<reference evidence="8" key="1">
    <citation type="submission" date="2025-08" db="UniProtKB">
        <authorList>
            <consortium name="RefSeq"/>
        </authorList>
    </citation>
    <scope>IDENTIFICATION</scope>
</reference>
<dbReference type="PANTHER" id="PTHR32215">
    <property type="entry name" value="CILIA- AND FLAGELLA-ASSOCIATED PROTEIN 57"/>
    <property type="match status" value="1"/>
</dbReference>